<dbReference type="Gene3D" id="3.90.320.10">
    <property type="match status" value="1"/>
</dbReference>
<comment type="caution">
    <text evidence="2">The sequence shown here is derived from an EMBL/GenBank/DDBJ whole genome shotgun (WGS) entry which is preliminary data.</text>
</comment>
<dbReference type="Pfam" id="PF09588">
    <property type="entry name" value="YqaJ"/>
    <property type="match status" value="1"/>
</dbReference>
<dbReference type="PANTHER" id="PTHR46609">
    <property type="entry name" value="EXONUCLEASE, PHAGE-TYPE/RECB, C-TERMINAL DOMAIN-CONTAINING PROTEIN"/>
    <property type="match status" value="1"/>
</dbReference>
<keyword evidence="2" id="KW-0378">Hydrolase</keyword>
<dbReference type="EMBL" id="JACHDB010000001">
    <property type="protein sequence ID" value="MBB5431395.1"/>
    <property type="molecule type" value="Genomic_DNA"/>
</dbReference>
<evidence type="ECO:0000313" key="2">
    <source>
        <dbReference type="EMBL" id="MBB5431395.1"/>
    </source>
</evidence>
<accession>A0A7W8VCW3</accession>
<proteinExistence type="predicted"/>
<organism evidence="2 3">
    <name type="scientific">Nocardiopsis composta</name>
    <dbReference type="NCBI Taxonomy" id="157465"/>
    <lineage>
        <taxon>Bacteria</taxon>
        <taxon>Bacillati</taxon>
        <taxon>Actinomycetota</taxon>
        <taxon>Actinomycetes</taxon>
        <taxon>Streptosporangiales</taxon>
        <taxon>Nocardiopsidaceae</taxon>
        <taxon>Nocardiopsis</taxon>
    </lineage>
</organism>
<keyword evidence="3" id="KW-1185">Reference proteome</keyword>
<dbReference type="GO" id="GO:0004519">
    <property type="term" value="F:endonuclease activity"/>
    <property type="evidence" value="ECO:0007669"/>
    <property type="project" value="UniProtKB-KW"/>
</dbReference>
<keyword evidence="2" id="KW-0540">Nuclease</keyword>
<dbReference type="RefSeq" id="WP_184391032.1">
    <property type="nucleotide sequence ID" value="NZ_JACHDB010000001.1"/>
</dbReference>
<dbReference type="Proteomes" id="UP000572635">
    <property type="component" value="Unassembled WGS sequence"/>
</dbReference>
<gene>
    <name evidence="2" type="ORF">HDA36_001479</name>
</gene>
<name>A0A7W8VCW3_9ACTN</name>
<feature type="domain" description="YqaJ viral recombinase" evidence="1">
    <location>
        <begin position="20"/>
        <end position="158"/>
    </location>
</feature>
<sequence length="310" mass="34396">MTIETPTGRLLGTWPDGSPEWHAARASRLGGSDMAAVLGRSPWVSPYRLWHLKAGNVVDGPASDAQARGHYLEDGIRRWWADRHPEFEVATGGTYAHRERDYQLANPDGLVLKDGRPVALLEIKTDSQDDDDVWGKAGTDQIPLYYRTQIQWYLDVLGLEVAHVAVLTARLEFREYTVRYDADDAAILRRRAEMFLDSLMFNEPPDFDGARSTYATVRELHPAIDGTTVELTFEEAAAYCAAKHALKAAEEAELHQRSILADRMGAAKKAAFAGHTIATRQARGESAPFVVAGRKLPDIQPRTEEEDAAA</sequence>
<dbReference type="InterPro" id="IPR017482">
    <property type="entry name" value="Lambda-type_endonuclease"/>
</dbReference>
<dbReference type="InterPro" id="IPR011335">
    <property type="entry name" value="Restrct_endonuc-II-like"/>
</dbReference>
<dbReference type="NCBIfam" id="TIGR03033">
    <property type="entry name" value="phage_rel_nuc"/>
    <property type="match status" value="1"/>
</dbReference>
<keyword evidence="2" id="KW-0255">Endonuclease</keyword>
<dbReference type="AlphaFoldDB" id="A0A7W8VCW3"/>
<dbReference type="PANTHER" id="PTHR46609:SF6">
    <property type="entry name" value="EXONUCLEASE, PHAGE-TYPE_RECB, C-TERMINAL DOMAIN-CONTAINING PROTEIN-RELATED"/>
    <property type="match status" value="1"/>
</dbReference>
<dbReference type="InterPro" id="IPR051703">
    <property type="entry name" value="NF-kappa-B_Signaling_Reg"/>
</dbReference>
<evidence type="ECO:0000259" key="1">
    <source>
        <dbReference type="Pfam" id="PF09588"/>
    </source>
</evidence>
<evidence type="ECO:0000313" key="3">
    <source>
        <dbReference type="Proteomes" id="UP000572635"/>
    </source>
</evidence>
<dbReference type="InterPro" id="IPR011604">
    <property type="entry name" value="PDDEXK-like_dom_sf"/>
</dbReference>
<protein>
    <submittedName>
        <fullName evidence="2">Putative phage-type endonuclease</fullName>
    </submittedName>
</protein>
<reference evidence="2 3" key="1">
    <citation type="submission" date="2020-08" db="EMBL/GenBank/DDBJ databases">
        <title>Sequencing the genomes of 1000 actinobacteria strains.</title>
        <authorList>
            <person name="Klenk H.-P."/>
        </authorList>
    </citation>
    <scope>NUCLEOTIDE SEQUENCE [LARGE SCALE GENOMIC DNA]</scope>
    <source>
        <strain evidence="2 3">DSM 44551</strain>
    </source>
</reference>
<dbReference type="InterPro" id="IPR019080">
    <property type="entry name" value="YqaJ_viral_recombinase"/>
</dbReference>
<dbReference type="SUPFAM" id="SSF52980">
    <property type="entry name" value="Restriction endonuclease-like"/>
    <property type="match status" value="1"/>
</dbReference>